<evidence type="ECO:0000313" key="5">
    <source>
        <dbReference type="EMBL" id="TWF58426.1"/>
    </source>
</evidence>
<dbReference type="EC" id="1.3.3.11" evidence="3"/>
<dbReference type="InterPro" id="IPR016084">
    <property type="entry name" value="Haem_Oase-like_multi-hlx"/>
</dbReference>
<keyword evidence="6" id="KW-1185">Reference proteome</keyword>
<comment type="pathway">
    <text evidence="3">Cofactor biosynthesis; pyrroloquinoline quinone biosynthesis.</text>
</comment>
<dbReference type="SUPFAM" id="SSF48613">
    <property type="entry name" value="Heme oxygenase-like"/>
    <property type="match status" value="1"/>
</dbReference>
<gene>
    <name evidence="3" type="primary">pqqC</name>
    <name evidence="5" type="ORF">FHW37_101230</name>
</gene>
<evidence type="ECO:0000256" key="1">
    <source>
        <dbReference type="ARBA" id="ARBA00022905"/>
    </source>
</evidence>
<comment type="function">
    <text evidence="3">Ring cyclization and eight-electron oxidation of 3a-(2-amino-2-carboxyethyl)-4,5-dioxo-4,5,6,7,8,9-hexahydroquinoline-7,9-dicarboxylic-acid to PQQ.</text>
</comment>
<dbReference type="Proteomes" id="UP000320653">
    <property type="component" value="Unassembled WGS sequence"/>
</dbReference>
<comment type="caution">
    <text evidence="5">The sequence shown here is derived from an EMBL/GenBank/DDBJ whole genome shotgun (WGS) entry which is preliminary data.</text>
</comment>
<name>A0A561R760_9HYPH</name>
<comment type="similarity">
    <text evidence="3">Belongs to the PqqC family.</text>
</comment>
<proteinExistence type="inferred from homology"/>
<dbReference type="InterPro" id="IPR004305">
    <property type="entry name" value="Thiaminase-2/PQQC"/>
</dbReference>
<dbReference type="AlphaFoldDB" id="A0A561R760"/>
<dbReference type="PANTHER" id="PTHR40279:SF3">
    <property type="entry name" value="4-AMINOBENZOATE SYNTHASE"/>
    <property type="match status" value="1"/>
</dbReference>
<comment type="catalytic activity">
    <reaction evidence="3">
        <text>6-(2-amino-2-carboxyethyl)-7,8-dioxo-1,2,3,4,7,8-hexahydroquinoline-2,4-dicarboxylate + 3 O2 = pyrroloquinoline quinone + 2 H2O2 + 2 H2O + H(+)</text>
        <dbReference type="Rhea" id="RHEA:10692"/>
        <dbReference type="ChEBI" id="CHEBI:15377"/>
        <dbReference type="ChEBI" id="CHEBI:15378"/>
        <dbReference type="ChEBI" id="CHEBI:15379"/>
        <dbReference type="ChEBI" id="CHEBI:16240"/>
        <dbReference type="ChEBI" id="CHEBI:58442"/>
        <dbReference type="ChEBI" id="CHEBI:58778"/>
        <dbReference type="EC" id="1.3.3.11"/>
    </reaction>
</comment>
<keyword evidence="1 3" id="KW-0884">PQQ biosynthesis</keyword>
<feature type="domain" description="Thiaminase-2/PQQC" evidence="4">
    <location>
        <begin position="17"/>
        <end position="227"/>
    </location>
</feature>
<dbReference type="InterPro" id="IPR039068">
    <property type="entry name" value="PqqC-like"/>
</dbReference>
<dbReference type="GO" id="GO:0018189">
    <property type="term" value="P:pyrroloquinoline quinone biosynthetic process"/>
    <property type="evidence" value="ECO:0007669"/>
    <property type="project" value="UniProtKB-UniRule"/>
</dbReference>
<dbReference type="Gene3D" id="1.20.910.10">
    <property type="entry name" value="Heme oxygenase-like"/>
    <property type="match status" value="1"/>
</dbReference>
<dbReference type="HAMAP" id="MF_00654">
    <property type="entry name" value="PQQ_syn_PqqC"/>
    <property type="match status" value="1"/>
</dbReference>
<dbReference type="UniPathway" id="UPA00539"/>
<evidence type="ECO:0000256" key="3">
    <source>
        <dbReference type="HAMAP-Rule" id="MF_00654"/>
    </source>
</evidence>
<dbReference type="GO" id="GO:0033732">
    <property type="term" value="F:pyrroloquinoline-quinone synthase activity"/>
    <property type="evidence" value="ECO:0007669"/>
    <property type="project" value="UniProtKB-EC"/>
</dbReference>
<reference evidence="5 6" key="1">
    <citation type="submission" date="2019-06" db="EMBL/GenBank/DDBJ databases">
        <title>Sorghum-associated microbial communities from plants grown in Nebraska, USA.</title>
        <authorList>
            <person name="Schachtman D."/>
        </authorList>
    </citation>
    <scope>NUCLEOTIDE SEQUENCE [LARGE SCALE GENOMIC DNA]</scope>
    <source>
        <strain evidence="5 6">1225</strain>
    </source>
</reference>
<evidence type="ECO:0000256" key="2">
    <source>
        <dbReference type="ARBA" id="ARBA00023002"/>
    </source>
</evidence>
<accession>A0A561R760</accession>
<dbReference type="Pfam" id="PF03070">
    <property type="entry name" value="TENA_THI-4"/>
    <property type="match status" value="1"/>
</dbReference>
<evidence type="ECO:0000313" key="6">
    <source>
        <dbReference type="Proteomes" id="UP000320653"/>
    </source>
</evidence>
<dbReference type="EMBL" id="VIWP01000001">
    <property type="protein sequence ID" value="TWF58426.1"/>
    <property type="molecule type" value="Genomic_DNA"/>
</dbReference>
<evidence type="ECO:0000259" key="4">
    <source>
        <dbReference type="Pfam" id="PF03070"/>
    </source>
</evidence>
<dbReference type="NCBIfam" id="TIGR02111">
    <property type="entry name" value="PQQ_syn_pqqC"/>
    <property type="match status" value="1"/>
</dbReference>
<organism evidence="5 6">
    <name type="scientific">Neorhizobium alkalisoli</name>
    <dbReference type="NCBI Taxonomy" id="528178"/>
    <lineage>
        <taxon>Bacteria</taxon>
        <taxon>Pseudomonadati</taxon>
        <taxon>Pseudomonadota</taxon>
        <taxon>Alphaproteobacteria</taxon>
        <taxon>Hyphomicrobiales</taxon>
        <taxon>Rhizobiaceae</taxon>
        <taxon>Rhizobium/Agrobacterium group</taxon>
        <taxon>Neorhizobium</taxon>
    </lineage>
</organism>
<dbReference type="InterPro" id="IPR011845">
    <property type="entry name" value="PqqC"/>
</dbReference>
<dbReference type="PANTHER" id="PTHR40279">
    <property type="entry name" value="PQQC-LIKE PROTEIN"/>
    <property type="match status" value="1"/>
</dbReference>
<sequence>MTDKDKSGPQDRAAFEARLRAIGAERYHDKHPFHGLLHDGHCNITQVRAWVINRFYYQSRIPVKDAAFMSRCEDAAIRRAWRKRIEDHDGGVEEGGGIRRWLKLAEAVGLDPDYVASNRGVLPGTRFACDAYVRFVRDMPMLDAVAASLTELFAPAIHKNRIAGLIEHYAFANEQALSYFRKRLDEAPVDVAFGLNYVLDHADTKEKQDAAAAALMFKTDVLWAQLDALHHAYVTPGLLPPGGWDGKEGVIGDLNQPALKDQKLAGSAAR</sequence>
<keyword evidence="2 3" id="KW-0560">Oxidoreductase</keyword>
<protein>
    <recommendedName>
        <fullName evidence="3">Pyrroloquinoline-quinone synthase</fullName>
        <ecNumber evidence="3">1.3.3.11</ecNumber>
    </recommendedName>
    <alternativeName>
        <fullName evidence="3">Coenzyme PQQ synthesis protein C</fullName>
    </alternativeName>
    <alternativeName>
        <fullName evidence="3">Pyrroloquinoline quinone biosynthesis protein C</fullName>
    </alternativeName>
</protein>